<dbReference type="EMBL" id="JBHULH010000003">
    <property type="protein sequence ID" value="MFD2567310.1"/>
    <property type="molecule type" value="Genomic_DNA"/>
</dbReference>
<gene>
    <name evidence="1" type="ORF">ACFSRZ_07995</name>
</gene>
<name>A0ABW5LRU4_9FLAO</name>
<protein>
    <submittedName>
        <fullName evidence="1">Uncharacterized protein</fullName>
    </submittedName>
</protein>
<proteinExistence type="predicted"/>
<dbReference type="RefSeq" id="WP_379666018.1">
    <property type="nucleotide sequence ID" value="NZ_JBHULH010000003.1"/>
</dbReference>
<reference evidence="2" key="1">
    <citation type="journal article" date="2019" name="Int. J. Syst. Evol. Microbiol.">
        <title>The Global Catalogue of Microorganisms (GCM) 10K type strain sequencing project: providing services to taxonomists for standard genome sequencing and annotation.</title>
        <authorList>
            <consortium name="The Broad Institute Genomics Platform"/>
            <consortium name="The Broad Institute Genome Sequencing Center for Infectious Disease"/>
            <person name="Wu L."/>
            <person name="Ma J."/>
        </authorList>
    </citation>
    <scope>NUCLEOTIDE SEQUENCE [LARGE SCALE GENOMIC DNA]</scope>
    <source>
        <strain evidence="2">KCTC 52127</strain>
    </source>
</reference>
<organism evidence="1 2">
    <name type="scientific">Pseudotenacibaculum haliotis</name>
    <dbReference type="NCBI Taxonomy" id="1862138"/>
    <lineage>
        <taxon>Bacteria</taxon>
        <taxon>Pseudomonadati</taxon>
        <taxon>Bacteroidota</taxon>
        <taxon>Flavobacteriia</taxon>
        <taxon>Flavobacteriales</taxon>
        <taxon>Flavobacteriaceae</taxon>
        <taxon>Pseudotenacibaculum</taxon>
    </lineage>
</organism>
<evidence type="ECO:0000313" key="1">
    <source>
        <dbReference type="EMBL" id="MFD2567310.1"/>
    </source>
</evidence>
<sequence>MVLVRQPGFEFEEEESPEFDWDTMTSEEIDAAIEELNQFSNQDSPIIKRYNTFIPEYAHNFLQKINAMGVYGYNESEIMSYLEHEFEVDMNNLLQLGETHGLVEFSTGNFPYGGMDRFLMVLKSFELMPTECFNGFTIYDFKWTSDLAHDALEKPEETKKYLERMKR</sequence>
<evidence type="ECO:0000313" key="2">
    <source>
        <dbReference type="Proteomes" id="UP001597508"/>
    </source>
</evidence>
<dbReference type="Proteomes" id="UP001597508">
    <property type="component" value="Unassembled WGS sequence"/>
</dbReference>
<accession>A0ABW5LRU4</accession>
<keyword evidence="2" id="KW-1185">Reference proteome</keyword>
<comment type="caution">
    <text evidence="1">The sequence shown here is derived from an EMBL/GenBank/DDBJ whole genome shotgun (WGS) entry which is preliminary data.</text>
</comment>